<organism evidence="2 3">
    <name type="scientific">Melanomma pulvis-pyrius CBS 109.77</name>
    <dbReference type="NCBI Taxonomy" id="1314802"/>
    <lineage>
        <taxon>Eukaryota</taxon>
        <taxon>Fungi</taxon>
        <taxon>Dikarya</taxon>
        <taxon>Ascomycota</taxon>
        <taxon>Pezizomycotina</taxon>
        <taxon>Dothideomycetes</taxon>
        <taxon>Pleosporomycetidae</taxon>
        <taxon>Pleosporales</taxon>
        <taxon>Melanommataceae</taxon>
        <taxon>Melanomma</taxon>
    </lineage>
</organism>
<accession>A0A6A6XPV3</accession>
<keyword evidence="1" id="KW-0732">Signal</keyword>
<dbReference type="AlphaFoldDB" id="A0A6A6XPV3"/>
<sequence>MILLSIFSVPHAGGLSFLTLLDSIAICAHSSGLDMIERPAFRNLESGRMLAVIFRRDEGQDLGMAGLAPKRLDGCNRSLQRTYTMHAVFSLFVSLLHGHCITVCPLDTLSSYIPESACYAGIARLMRVIISLLSSLRGGGGGGGIDVVV</sequence>
<evidence type="ECO:0000313" key="3">
    <source>
        <dbReference type="Proteomes" id="UP000799757"/>
    </source>
</evidence>
<dbReference type="Proteomes" id="UP000799757">
    <property type="component" value="Unassembled WGS sequence"/>
</dbReference>
<evidence type="ECO:0000313" key="2">
    <source>
        <dbReference type="EMBL" id="KAF2798402.1"/>
    </source>
</evidence>
<evidence type="ECO:0000256" key="1">
    <source>
        <dbReference type="SAM" id="SignalP"/>
    </source>
</evidence>
<proteinExistence type="predicted"/>
<gene>
    <name evidence="2" type="ORF">K505DRAFT_106650</name>
</gene>
<dbReference type="EMBL" id="MU001784">
    <property type="protein sequence ID" value="KAF2798402.1"/>
    <property type="molecule type" value="Genomic_DNA"/>
</dbReference>
<feature type="signal peptide" evidence="1">
    <location>
        <begin position="1"/>
        <end position="16"/>
    </location>
</feature>
<name>A0A6A6XPV3_9PLEO</name>
<keyword evidence="3" id="KW-1185">Reference proteome</keyword>
<protein>
    <submittedName>
        <fullName evidence="2">Uncharacterized protein</fullName>
    </submittedName>
</protein>
<feature type="chain" id="PRO_5025676882" evidence="1">
    <location>
        <begin position="17"/>
        <end position="149"/>
    </location>
</feature>
<reference evidence="2" key="1">
    <citation type="journal article" date="2020" name="Stud. Mycol.">
        <title>101 Dothideomycetes genomes: a test case for predicting lifestyles and emergence of pathogens.</title>
        <authorList>
            <person name="Haridas S."/>
            <person name="Albert R."/>
            <person name="Binder M."/>
            <person name="Bloem J."/>
            <person name="Labutti K."/>
            <person name="Salamov A."/>
            <person name="Andreopoulos B."/>
            <person name="Baker S."/>
            <person name="Barry K."/>
            <person name="Bills G."/>
            <person name="Bluhm B."/>
            <person name="Cannon C."/>
            <person name="Castanera R."/>
            <person name="Culley D."/>
            <person name="Daum C."/>
            <person name="Ezra D."/>
            <person name="Gonzalez J."/>
            <person name="Henrissat B."/>
            <person name="Kuo A."/>
            <person name="Liang C."/>
            <person name="Lipzen A."/>
            <person name="Lutzoni F."/>
            <person name="Magnuson J."/>
            <person name="Mondo S."/>
            <person name="Nolan M."/>
            <person name="Ohm R."/>
            <person name="Pangilinan J."/>
            <person name="Park H.-J."/>
            <person name="Ramirez L."/>
            <person name="Alfaro M."/>
            <person name="Sun H."/>
            <person name="Tritt A."/>
            <person name="Yoshinaga Y."/>
            <person name="Zwiers L.-H."/>
            <person name="Turgeon B."/>
            <person name="Goodwin S."/>
            <person name="Spatafora J."/>
            <person name="Crous P."/>
            <person name="Grigoriev I."/>
        </authorList>
    </citation>
    <scope>NUCLEOTIDE SEQUENCE</scope>
    <source>
        <strain evidence="2">CBS 109.77</strain>
    </source>
</reference>